<dbReference type="InterPro" id="IPR020835">
    <property type="entry name" value="Catalase_sf"/>
</dbReference>
<keyword evidence="4" id="KW-0349">Heme</keyword>
<dbReference type="GO" id="GO:0006979">
    <property type="term" value="P:response to oxidative stress"/>
    <property type="evidence" value="ECO:0007669"/>
    <property type="project" value="InterPro"/>
</dbReference>
<evidence type="ECO:0000313" key="12">
    <source>
        <dbReference type="Proteomes" id="UP000003536"/>
    </source>
</evidence>
<keyword evidence="8" id="KW-0376">Hydrogen peroxide</keyword>
<evidence type="ECO:0000256" key="4">
    <source>
        <dbReference type="ARBA" id="ARBA00022617"/>
    </source>
</evidence>
<dbReference type="Gene3D" id="2.40.180.10">
    <property type="entry name" value="Catalase core domain"/>
    <property type="match status" value="1"/>
</dbReference>
<dbReference type="Proteomes" id="UP000003536">
    <property type="component" value="Unassembled WGS sequence"/>
</dbReference>
<dbReference type="PROSITE" id="PS00438">
    <property type="entry name" value="CATALASE_2"/>
    <property type="match status" value="1"/>
</dbReference>
<evidence type="ECO:0000256" key="5">
    <source>
        <dbReference type="ARBA" id="ARBA00022723"/>
    </source>
</evidence>
<dbReference type="Pfam" id="PF00199">
    <property type="entry name" value="Catalase"/>
    <property type="match status" value="1"/>
</dbReference>
<dbReference type="PROSITE" id="PS51402">
    <property type="entry name" value="CATALASE_3"/>
    <property type="match status" value="1"/>
</dbReference>
<keyword evidence="7" id="KW-0408">Iron</keyword>
<comment type="cofactor">
    <cofactor evidence="1">
        <name>heme</name>
        <dbReference type="ChEBI" id="CHEBI:30413"/>
    </cofactor>
</comment>
<evidence type="ECO:0000256" key="1">
    <source>
        <dbReference type="ARBA" id="ARBA00001971"/>
    </source>
</evidence>
<feature type="compositionally biased region" description="Basic and acidic residues" evidence="9">
    <location>
        <begin position="1"/>
        <end position="18"/>
    </location>
</feature>
<feature type="domain" description="Catalase core" evidence="10">
    <location>
        <begin position="78"/>
        <end position="151"/>
    </location>
</feature>
<gene>
    <name evidence="11" type="ORF">LTSEWAN_3029</name>
</gene>
<dbReference type="InterPro" id="IPR024712">
    <property type="entry name" value="Catalase_clade2"/>
</dbReference>
<organism evidence="11 12">
    <name type="scientific">Salmonella enterica subsp. enterica serovar Wandsworth str. A4-580</name>
    <dbReference type="NCBI Taxonomy" id="913086"/>
    <lineage>
        <taxon>Bacteria</taxon>
        <taxon>Pseudomonadati</taxon>
        <taxon>Pseudomonadota</taxon>
        <taxon>Gammaproteobacteria</taxon>
        <taxon>Enterobacterales</taxon>
        <taxon>Enterobacteriaceae</taxon>
        <taxon>Salmonella</taxon>
    </lineage>
</organism>
<dbReference type="EMBL" id="AFCX01001008">
    <property type="protein sequence ID" value="EHD02464.1"/>
    <property type="molecule type" value="Genomic_DNA"/>
</dbReference>
<dbReference type="InterPro" id="IPR018028">
    <property type="entry name" value="Catalase"/>
</dbReference>
<dbReference type="AlphaFoldDB" id="G5SCP9"/>
<protein>
    <recommendedName>
        <fullName evidence="2">catalase</fullName>
        <ecNumber evidence="2">1.11.1.6</ecNumber>
    </recommendedName>
</protein>
<dbReference type="PANTHER" id="PTHR42821">
    <property type="entry name" value="CATALASE"/>
    <property type="match status" value="1"/>
</dbReference>
<reference evidence="11 12" key="1">
    <citation type="journal article" date="2011" name="BMC Genomics">
        <title>Genome sequencing reveals diversification of virulence factor content and possible host adaptation in distinct subpopulations of Salmonella enterica.</title>
        <authorList>
            <person name="den Bakker H.C."/>
            <person name="Moreno Switt A.I."/>
            <person name="Govoni G."/>
            <person name="Cummings C.A."/>
            <person name="Ranieri M.L."/>
            <person name="Degoricija L."/>
            <person name="Hoelzer K."/>
            <person name="Rodriguez-Rivera L.D."/>
            <person name="Brown S."/>
            <person name="Bolchacova E."/>
            <person name="Furtado M.R."/>
            <person name="Wiedmann M."/>
        </authorList>
    </citation>
    <scope>NUCLEOTIDE SEQUENCE [LARGE SCALE GENOMIC DNA]</scope>
    <source>
        <strain evidence="11 12">A4-580</strain>
    </source>
</reference>
<proteinExistence type="predicted"/>
<keyword evidence="3" id="KW-0575">Peroxidase</keyword>
<evidence type="ECO:0000256" key="9">
    <source>
        <dbReference type="SAM" id="MobiDB-lite"/>
    </source>
</evidence>
<dbReference type="InterPro" id="IPR024708">
    <property type="entry name" value="Catalase_AS"/>
</dbReference>
<evidence type="ECO:0000313" key="11">
    <source>
        <dbReference type="EMBL" id="EHD02464.1"/>
    </source>
</evidence>
<dbReference type="GO" id="GO:0046872">
    <property type="term" value="F:metal ion binding"/>
    <property type="evidence" value="ECO:0007669"/>
    <property type="project" value="UniProtKB-KW"/>
</dbReference>
<evidence type="ECO:0000256" key="7">
    <source>
        <dbReference type="ARBA" id="ARBA00023004"/>
    </source>
</evidence>
<evidence type="ECO:0000256" key="2">
    <source>
        <dbReference type="ARBA" id="ARBA00012314"/>
    </source>
</evidence>
<feature type="non-terminal residue" evidence="11">
    <location>
        <position position="153"/>
    </location>
</feature>
<dbReference type="GO" id="GO:0004096">
    <property type="term" value="F:catalase activity"/>
    <property type="evidence" value="ECO:0007669"/>
    <property type="project" value="UniProtKB-EC"/>
</dbReference>
<name>G5SCP9_SALET</name>
<evidence type="ECO:0000259" key="10">
    <source>
        <dbReference type="Pfam" id="PF00199"/>
    </source>
</evidence>
<dbReference type="InterPro" id="IPR011614">
    <property type="entry name" value="Catalase_core"/>
</dbReference>
<dbReference type="GO" id="GO:0020037">
    <property type="term" value="F:heme binding"/>
    <property type="evidence" value="ECO:0007669"/>
    <property type="project" value="InterPro"/>
</dbReference>
<dbReference type="SUPFAM" id="SSF56634">
    <property type="entry name" value="Heme-dependent catalase-like"/>
    <property type="match status" value="1"/>
</dbReference>
<dbReference type="GO" id="GO:0005829">
    <property type="term" value="C:cytosol"/>
    <property type="evidence" value="ECO:0007669"/>
    <property type="project" value="TreeGrafter"/>
</dbReference>
<evidence type="ECO:0000256" key="8">
    <source>
        <dbReference type="ARBA" id="ARBA00023324"/>
    </source>
</evidence>
<dbReference type="PANTHER" id="PTHR42821:SF1">
    <property type="entry name" value="CATALASE-B"/>
    <property type="match status" value="1"/>
</dbReference>
<dbReference type="GO" id="GO:0042744">
    <property type="term" value="P:hydrogen peroxide catabolic process"/>
    <property type="evidence" value="ECO:0007669"/>
    <property type="project" value="UniProtKB-KW"/>
</dbReference>
<keyword evidence="6" id="KW-0560">Oxidoreductase</keyword>
<sequence length="153" mass="16743">MSHNEKSPHQSPVHDTRESQPGLDSLAPSDDSHRPTPEPTPPGAQPTAPGSLKAPETANDKLTALDAFRKGSENYALTTNQGVRIADDQNSLRAGSRGPTLLEDFILREKITHFDHERIPERIVHARGSAAHGYFQPYKDLSDITKAAFLCDP</sequence>
<feature type="region of interest" description="Disordered" evidence="9">
    <location>
        <begin position="1"/>
        <end position="60"/>
    </location>
</feature>
<comment type="caution">
    <text evidence="11">The sequence shown here is derived from an EMBL/GenBank/DDBJ whole genome shotgun (WGS) entry which is preliminary data.</text>
</comment>
<evidence type="ECO:0000256" key="3">
    <source>
        <dbReference type="ARBA" id="ARBA00022559"/>
    </source>
</evidence>
<evidence type="ECO:0000256" key="6">
    <source>
        <dbReference type="ARBA" id="ARBA00023002"/>
    </source>
</evidence>
<accession>G5SCP9</accession>
<dbReference type="EC" id="1.11.1.6" evidence="2"/>
<keyword evidence="5" id="KW-0479">Metal-binding</keyword>